<proteinExistence type="predicted"/>
<dbReference type="InterPro" id="IPR012867">
    <property type="entry name" value="DUF1648"/>
</dbReference>
<feature type="transmembrane region" description="Helical" evidence="1">
    <location>
        <begin position="167"/>
        <end position="188"/>
    </location>
</feature>
<feature type="transmembrane region" description="Helical" evidence="1">
    <location>
        <begin position="138"/>
        <end position="161"/>
    </location>
</feature>
<keyword evidence="1" id="KW-1133">Transmembrane helix</keyword>
<sequence>MRAGSGSSTGESWQERERRREEAVRRARKLPREPSSARARLVLWLSLACWTGVLVWLALTLPERVPTHWSGSGVPDGWSSKAGALAMPVVFLAITLPLVLLSRLVFVAPDLVNAPHREWWTSTVPRVVRFERLVREDIMVITGLTLLLLVSAEVVIAYAAHQPGGAVPWWIFPVALVAYLTLLTLRVVRMYLGGRYRPDVQERALQDRDAT</sequence>
<evidence type="ECO:0000313" key="4">
    <source>
        <dbReference type="Proteomes" id="UP000253790"/>
    </source>
</evidence>
<name>A0A345NQ91_9MICO</name>
<keyword evidence="1" id="KW-0812">Transmembrane</keyword>
<protein>
    <submittedName>
        <fullName evidence="3">DUF1648 domain-containing protein</fullName>
    </submittedName>
</protein>
<dbReference type="Pfam" id="PF07853">
    <property type="entry name" value="DUF1648"/>
    <property type="match status" value="1"/>
</dbReference>
<gene>
    <name evidence="3" type="ORF">DV701_14700</name>
</gene>
<dbReference type="EMBL" id="CP031229">
    <property type="protein sequence ID" value="AXH97199.1"/>
    <property type="molecule type" value="Genomic_DNA"/>
</dbReference>
<evidence type="ECO:0000259" key="2">
    <source>
        <dbReference type="Pfam" id="PF07853"/>
    </source>
</evidence>
<dbReference type="RefSeq" id="WP_114929319.1">
    <property type="nucleotide sequence ID" value="NZ_CP031229.1"/>
</dbReference>
<evidence type="ECO:0000256" key="1">
    <source>
        <dbReference type="SAM" id="Phobius"/>
    </source>
</evidence>
<dbReference type="Proteomes" id="UP000253790">
    <property type="component" value="Chromosome"/>
</dbReference>
<feature type="transmembrane region" description="Helical" evidence="1">
    <location>
        <begin position="41"/>
        <end position="62"/>
    </location>
</feature>
<organism evidence="3 4">
    <name type="scientific">Ornithinimicrobium avium</name>
    <dbReference type="NCBI Taxonomy" id="2283195"/>
    <lineage>
        <taxon>Bacteria</taxon>
        <taxon>Bacillati</taxon>
        <taxon>Actinomycetota</taxon>
        <taxon>Actinomycetes</taxon>
        <taxon>Micrococcales</taxon>
        <taxon>Ornithinimicrobiaceae</taxon>
        <taxon>Ornithinimicrobium</taxon>
    </lineage>
</organism>
<keyword evidence="1" id="KW-0472">Membrane</keyword>
<dbReference type="KEGG" id="orn:DV701_14700"/>
<feature type="domain" description="DUF1648" evidence="2">
    <location>
        <begin position="52"/>
        <end position="91"/>
    </location>
</feature>
<dbReference type="AlphaFoldDB" id="A0A345NQ91"/>
<evidence type="ECO:0000313" key="3">
    <source>
        <dbReference type="EMBL" id="AXH97199.1"/>
    </source>
</evidence>
<dbReference type="OrthoDB" id="4869080at2"/>
<keyword evidence="4" id="KW-1185">Reference proteome</keyword>
<reference evidence="3 4" key="1">
    <citation type="submission" date="2018-07" db="EMBL/GenBank/DDBJ databases">
        <title>Complete genome sequencing of Ornithinimicrobium sp. AMA3305.</title>
        <authorList>
            <person name="Bae J.-W."/>
        </authorList>
    </citation>
    <scope>NUCLEOTIDE SEQUENCE [LARGE SCALE GENOMIC DNA]</scope>
    <source>
        <strain evidence="3 4">AMA3305</strain>
    </source>
</reference>
<accession>A0A345NQ91</accession>
<feature type="transmembrane region" description="Helical" evidence="1">
    <location>
        <begin position="82"/>
        <end position="101"/>
    </location>
</feature>